<dbReference type="Gramene" id="ESW21907">
    <property type="protein sequence ID" value="ESW21907"/>
    <property type="gene ID" value="PHAVU_005G109500g"/>
</dbReference>
<name>V7BV75_PHAVU</name>
<keyword evidence="2" id="KW-1185">Reference proteome</keyword>
<dbReference type="EMBL" id="CM002292">
    <property type="protein sequence ID" value="ESW21907.1"/>
    <property type="molecule type" value="Genomic_DNA"/>
</dbReference>
<proteinExistence type="predicted"/>
<dbReference type="Proteomes" id="UP000000226">
    <property type="component" value="Chromosome 5"/>
</dbReference>
<sequence>MQLYFLFLFFSTLSSILFSIMKNTLLEKPRFFYFLEVTEESDHEDDFYVESGVGSGFGEGYSGEQGYENEKQVDMGWKLWTFVKPSLILFNFKHRMQHQTQNKIQH</sequence>
<reference evidence="2" key="1">
    <citation type="journal article" date="2014" name="Nat. Genet.">
        <title>A reference genome for common bean and genome-wide analysis of dual domestications.</title>
        <authorList>
            <person name="Schmutz J."/>
            <person name="McClean P.E."/>
            <person name="Mamidi S."/>
            <person name="Wu G.A."/>
            <person name="Cannon S.B."/>
            <person name="Grimwood J."/>
            <person name="Jenkins J."/>
            <person name="Shu S."/>
            <person name="Song Q."/>
            <person name="Chavarro C."/>
            <person name="Torres-Torres M."/>
            <person name="Geffroy V."/>
            <person name="Moghaddam S.M."/>
            <person name="Gao D."/>
            <person name="Abernathy B."/>
            <person name="Barry K."/>
            <person name="Blair M."/>
            <person name="Brick M.A."/>
            <person name="Chovatia M."/>
            <person name="Gepts P."/>
            <person name="Goodstein D.M."/>
            <person name="Gonzales M."/>
            <person name="Hellsten U."/>
            <person name="Hyten D.L."/>
            <person name="Jia G."/>
            <person name="Kelly J.D."/>
            <person name="Kudrna D."/>
            <person name="Lee R."/>
            <person name="Richard M.M."/>
            <person name="Miklas P.N."/>
            <person name="Osorno J.M."/>
            <person name="Rodrigues J."/>
            <person name="Thareau V."/>
            <person name="Urrea C.A."/>
            <person name="Wang M."/>
            <person name="Yu Y."/>
            <person name="Zhang M."/>
            <person name="Wing R.A."/>
            <person name="Cregan P.B."/>
            <person name="Rokhsar D.S."/>
            <person name="Jackson S.A."/>
        </authorList>
    </citation>
    <scope>NUCLEOTIDE SEQUENCE [LARGE SCALE GENOMIC DNA]</scope>
    <source>
        <strain evidence="2">cv. G19833</strain>
    </source>
</reference>
<accession>V7BV75</accession>
<evidence type="ECO:0000313" key="2">
    <source>
        <dbReference type="Proteomes" id="UP000000226"/>
    </source>
</evidence>
<organism evidence="1 2">
    <name type="scientific">Phaseolus vulgaris</name>
    <name type="common">Kidney bean</name>
    <name type="synonym">French bean</name>
    <dbReference type="NCBI Taxonomy" id="3885"/>
    <lineage>
        <taxon>Eukaryota</taxon>
        <taxon>Viridiplantae</taxon>
        <taxon>Streptophyta</taxon>
        <taxon>Embryophyta</taxon>
        <taxon>Tracheophyta</taxon>
        <taxon>Spermatophyta</taxon>
        <taxon>Magnoliopsida</taxon>
        <taxon>eudicotyledons</taxon>
        <taxon>Gunneridae</taxon>
        <taxon>Pentapetalae</taxon>
        <taxon>rosids</taxon>
        <taxon>fabids</taxon>
        <taxon>Fabales</taxon>
        <taxon>Fabaceae</taxon>
        <taxon>Papilionoideae</taxon>
        <taxon>50 kb inversion clade</taxon>
        <taxon>NPAAA clade</taxon>
        <taxon>indigoferoid/millettioid clade</taxon>
        <taxon>Phaseoleae</taxon>
        <taxon>Phaseolus</taxon>
    </lineage>
</organism>
<dbReference type="AlphaFoldDB" id="V7BV75"/>
<evidence type="ECO:0000313" key="1">
    <source>
        <dbReference type="EMBL" id="ESW21907.1"/>
    </source>
</evidence>
<gene>
    <name evidence="1" type="ORF">PHAVU_005G109500g</name>
</gene>
<protein>
    <submittedName>
        <fullName evidence="1">Uncharacterized protein</fullName>
    </submittedName>
</protein>